<comment type="caution">
    <text evidence="1">The sequence shown here is derived from an EMBL/GenBank/DDBJ whole genome shotgun (WGS) entry which is preliminary data.</text>
</comment>
<gene>
    <name evidence="1" type="ORF">LTS18_002160</name>
</gene>
<reference evidence="1" key="1">
    <citation type="submission" date="2024-09" db="EMBL/GenBank/DDBJ databases">
        <title>Black Yeasts Isolated from many extreme environments.</title>
        <authorList>
            <person name="Coleine C."/>
            <person name="Stajich J.E."/>
            <person name="Selbmann L."/>
        </authorList>
    </citation>
    <scope>NUCLEOTIDE SEQUENCE</scope>
    <source>
        <strain evidence="1">CCFEE 5737</strain>
    </source>
</reference>
<dbReference type="Proteomes" id="UP001186974">
    <property type="component" value="Unassembled WGS sequence"/>
</dbReference>
<evidence type="ECO:0000313" key="1">
    <source>
        <dbReference type="EMBL" id="KAK3044109.1"/>
    </source>
</evidence>
<protein>
    <submittedName>
        <fullName evidence="1">Uncharacterized protein</fullName>
    </submittedName>
</protein>
<proteinExistence type="predicted"/>
<accession>A0ACC3CSP9</accession>
<dbReference type="EMBL" id="JAWDJW010012414">
    <property type="protein sequence ID" value="KAK3044109.1"/>
    <property type="molecule type" value="Genomic_DNA"/>
</dbReference>
<feature type="non-terminal residue" evidence="1">
    <location>
        <position position="92"/>
    </location>
</feature>
<name>A0ACC3CSP9_9PEZI</name>
<keyword evidence="2" id="KW-1185">Reference proteome</keyword>
<organism evidence="1 2">
    <name type="scientific">Coniosporium uncinatum</name>
    <dbReference type="NCBI Taxonomy" id="93489"/>
    <lineage>
        <taxon>Eukaryota</taxon>
        <taxon>Fungi</taxon>
        <taxon>Dikarya</taxon>
        <taxon>Ascomycota</taxon>
        <taxon>Pezizomycotina</taxon>
        <taxon>Dothideomycetes</taxon>
        <taxon>Dothideomycetes incertae sedis</taxon>
        <taxon>Coniosporium</taxon>
    </lineage>
</organism>
<sequence>MDRAQLEITDVERVEKRATSDDIPSPENPYDEAPTTSKGIKGYLKAFERQLVAYNIEVRGIQRVEPHERHDLRTLGYTQIALLWCSFNLTAI</sequence>
<evidence type="ECO:0000313" key="2">
    <source>
        <dbReference type="Proteomes" id="UP001186974"/>
    </source>
</evidence>